<keyword evidence="1" id="KW-1133">Transmembrane helix</keyword>
<dbReference type="RefSeq" id="WP_104431436.1">
    <property type="nucleotide sequence ID" value="NZ_PTJD01000002.1"/>
</dbReference>
<protein>
    <submittedName>
        <fullName evidence="2">Uncharacterized protein</fullName>
    </submittedName>
</protein>
<reference evidence="2 3" key="1">
    <citation type="submission" date="2018-02" db="EMBL/GenBank/DDBJ databases">
        <title>Genomic Encyclopedia of Archaeal and Bacterial Type Strains, Phase II (KMG-II): from individual species to whole genera.</title>
        <authorList>
            <person name="Goeker M."/>
        </authorList>
    </citation>
    <scope>NUCLEOTIDE SEQUENCE [LARGE SCALE GENOMIC DNA]</scope>
    <source>
        <strain evidence="2 3">DSM 22857</strain>
    </source>
</reference>
<dbReference type="Proteomes" id="UP000239485">
    <property type="component" value="Unassembled WGS sequence"/>
</dbReference>
<name>A0A2S6IUS5_9ACTN</name>
<keyword evidence="3" id="KW-1185">Reference proteome</keyword>
<proteinExistence type="predicted"/>
<keyword evidence="1" id="KW-0472">Membrane</keyword>
<accession>A0A2S6IUS5</accession>
<feature type="transmembrane region" description="Helical" evidence="1">
    <location>
        <begin position="83"/>
        <end position="107"/>
    </location>
</feature>
<sequence>MTDAETSREHRQPRMASMLGAGVGGLLLLMVALPIAFMTTLPLVLDPEVPARDHPTALTLIAVCAPIAAAGAIALRQRANVRVTVLLVAVPEAVICVPLLLLCLLGRP</sequence>
<evidence type="ECO:0000313" key="3">
    <source>
        <dbReference type="Proteomes" id="UP000239485"/>
    </source>
</evidence>
<evidence type="ECO:0000256" key="1">
    <source>
        <dbReference type="SAM" id="Phobius"/>
    </source>
</evidence>
<gene>
    <name evidence="2" type="ORF">CLV92_102137</name>
</gene>
<comment type="caution">
    <text evidence="2">The sequence shown here is derived from an EMBL/GenBank/DDBJ whole genome shotgun (WGS) entry which is preliminary data.</text>
</comment>
<dbReference type="AlphaFoldDB" id="A0A2S6IUS5"/>
<organism evidence="2 3">
    <name type="scientific">Kineococcus xinjiangensis</name>
    <dbReference type="NCBI Taxonomy" id="512762"/>
    <lineage>
        <taxon>Bacteria</taxon>
        <taxon>Bacillati</taxon>
        <taxon>Actinomycetota</taxon>
        <taxon>Actinomycetes</taxon>
        <taxon>Kineosporiales</taxon>
        <taxon>Kineosporiaceae</taxon>
        <taxon>Kineococcus</taxon>
    </lineage>
</organism>
<feature type="transmembrane region" description="Helical" evidence="1">
    <location>
        <begin position="57"/>
        <end position="76"/>
    </location>
</feature>
<dbReference type="EMBL" id="PTJD01000002">
    <property type="protein sequence ID" value="PPK97986.1"/>
    <property type="molecule type" value="Genomic_DNA"/>
</dbReference>
<feature type="transmembrane region" description="Helical" evidence="1">
    <location>
        <begin position="21"/>
        <end position="45"/>
    </location>
</feature>
<keyword evidence="1" id="KW-0812">Transmembrane</keyword>
<evidence type="ECO:0000313" key="2">
    <source>
        <dbReference type="EMBL" id="PPK97986.1"/>
    </source>
</evidence>